<evidence type="ECO:0000256" key="2">
    <source>
        <dbReference type="SAM" id="Phobius"/>
    </source>
</evidence>
<sequence>MAFTIPTVRVLHSDGDVGASRFIARMQVLIILMAILLLAGGGALLSFIPPEISEEALTEEIEPPPPKLNAAVIAEPPFSELREAGSRPVPVSSPRPFPFQP</sequence>
<feature type="transmembrane region" description="Helical" evidence="2">
    <location>
        <begin position="28"/>
        <end position="48"/>
    </location>
</feature>
<evidence type="ECO:0000313" key="3">
    <source>
        <dbReference type="EMBL" id="OHA48644.1"/>
    </source>
</evidence>
<keyword evidence="2" id="KW-1133">Transmembrane helix</keyword>
<dbReference type="STRING" id="1802363.A2682_02545"/>
<accession>A0A1G2PJY5</accession>
<evidence type="ECO:0000313" key="4">
    <source>
        <dbReference type="Proteomes" id="UP000178690"/>
    </source>
</evidence>
<proteinExistence type="predicted"/>
<dbReference type="EMBL" id="MHST01000018">
    <property type="protein sequence ID" value="OHA48644.1"/>
    <property type="molecule type" value="Genomic_DNA"/>
</dbReference>
<protein>
    <submittedName>
        <fullName evidence="3">Uncharacterized protein</fullName>
    </submittedName>
</protein>
<feature type="compositionally biased region" description="Pro residues" evidence="1">
    <location>
        <begin position="91"/>
        <end position="101"/>
    </location>
</feature>
<reference evidence="3 4" key="1">
    <citation type="journal article" date="2016" name="Nat. Commun.">
        <title>Thousands of microbial genomes shed light on interconnected biogeochemical processes in an aquifer system.</title>
        <authorList>
            <person name="Anantharaman K."/>
            <person name="Brown C.T."/>
            <person name="Hug L.A."/>
            <person name="Sharon I."/>
            <person name="Castelle C.J."/>
            <person name="Probst A.J."/>
            <person name="Thomas B.C."/>
            <person name="Singh A."/>
            <person name="Wilkins M.J."/>
            <person name="Karaoz U."/>
            <person name="Brodie E.L."/>
            <person name="Williams K.H."/>
            <person name="Hubbard S.S."/>
            <person name="Banfield J.F."/>
        </authorList>
    </citation>
    <scope>NUCLEOTIDE SEQUENCE [LARGE SCALE GENOMIC DNA]</scope>
    <source>
        <strain evidence="4">RIFCSPHIGHO2_01_FULL_58_15</strain>
    </source>
</reference>
<dbReference type="AlphaFoldDB" id="A0A1G2PJY5"/>
<organism evidence="3 4">
    <name type="scientific">Terrybacteria sp. (strain RIFCSPHIGHO2_01_FULL_58_15)</name>
    <dbReference type="NCBI Taxonomy" id="1802363"/>
    <lineage>
        <taxon>Bacteria</taxon>
        <taxon>Candidatus Terryibacteriota</taxon>
    </lineage>
</organism>
<feature type="region of interest" description="Disordered" evidence="1">
    <location>
        <begin position="82"/>
        <end position="101"/>
    </location>
</feature>
<keyword evidence="2" id="KW-0812">Transmembrane</keyword>
<name>A0A1G2PJY5_TERXR</name>
<dbReference type="Proteomes" id="UP000178690">
    <property type="component" value="Unassembled WGS sequence"/>
</dbReference>
<evidence type="ECO:0000256" key="1">
    <source>
        <dbReference type="SAM" id="MobiDB-lite"/>
    </source>
</evidence>
<keyword evidence="2" id="KW-0472">Membrane</keyword>
<comment type="caution">
    <text evidence="3">The sequence shown here is derived from an EMBL/GenBank/DDBJ whole genome shotgun (WGS) entry which is preliminary data.</text>
</comment>
<gene>
    <name evidence="3" type="ORF">A2682_02545</name>
</gene>